<dbReference type="Pfam" id="PF14103">
    <property type="entry name" value="DUF4276"/>
    <property type="match status" value="1"/>
</dbReference>
<evidence type="ECO:0000313" key="2">
    <source>
        <dbReference type="Proteomes" id="UP001524502"/>
    </source>
</evidence>
<dbReference type="RefSeq" id="WP_256132133.1">
    <property type="nucleotide sequence ID" value="NZ_JANFXK010000009.1"/>
</dbReference>
<evidence type="ECO:0000313" key="1">
    <source>
        <dbReference type="EMBL" id="MCQ4636944.1"/>
    </source>
</evidence>
<protein>
    <submittedName>
        <fullName evidence="1">DUF4276 family protein</fullName>
    </submittedName>
</protein>
<keyword evidence="2" id="KW-1185">Reference proteome</keyword>
<dbReference type="EMBL" id="JANFXK010000009">
    <property type="protein sequence ID" value="MCQ4636944.1"/>
    <property type="molecule type" value="Genomic_DNA"/>
</dbReference>
<proteinExistence type="predicted"/>
<reference evidence="1 2" key="1">
    <citation type="submission" date="2022-06" db="EMBL/GenBank/DDBJ databases">
        <title>Isolation of gut microbiota from human fecal samples.</title>
        <authorList>
            <person name="Pamer E.G."/>
            <person name="Barat B."/>
            <person name="Waligurski E."/>
            <person name="Medina S."/>
            <person name="Paddock L."/>
            <person name="Mostad J."/>
        </authorList>
    </citation>
    <scope>NUCLEOTIDE SEQUENCE [LARGE SCALE GENOMIC DNA]</scope>
    <source>
        <strain evidence="1 2">SL.3.17</strain>
    </source>
</reference>
<dbReference type="InterPro" id="IPR025455">
    <property type="entry name" value="DUF4276"/>
</dbReference>
<dbReference type="Proteomes" id="UP001524502">
    <property type="component" value="Unassembled WGS sequence"/>
</dbReference>
<organism evidence="1 2">
    <name type="scientific">Anaerovorax odorimutans</name>
    <dbReference type="NCBI Taxonomy" id="109327"/>
    <lineage>
        <taxon>Bacteria</taxon>
        <taxon>Bacillati</taxon>
        <taxon>Bacillota</taxon>
        <taxon>Clostridia</taxon>
        <taxon>Peptostreptococcales</taxon>
        <taxon>Anaerovoracaceae</taxon>
        <taxon>Anaerovorax</taxon>
    </lineage>
</organism>
<gene>
    <name evidence="1" type="ORF">NE619_09390</name>
</gene>
<name>A0ABT1RP25_9FIRM</name>
<comment type="caution">
    <text evidence="1">The sequence shown here is derived from an EMBL/GenBank/DDBJ whole genome shotgun (WGS) entry which is preliminary data.</text>
</comment>
<sequence>MYFQFLIEDRSTEILVGHVMEKLQLVYPEQSIYFNTKAFTGIGNLRTKGDLMERKGGNLLDNLYRYLRGFDRCLQEMNGAAIVIILDNDRRDTKEFMQQLERVAQQSIMITDHVFCVAVKEMEAWLLGDENAIMRAYPNAKTKFLSGYEQDGLVDTWEVLANMIYPGGLAELKKKSKKSYSATGKAKCEWADNIGRELCFEENISPSFQHFIQELKVRMKVA</sequence>
<accession>A0ABT1RP25</accession>